<comment type="caution">
    <text evidence="3">The sequence shown here is derived from an EMBL/GenBank/DDBJ whole genome shotgun (WGS) entry which is preliminary data.</text>
</comment>
<dbReference type="InterPro" id="IPR000259">
    <property type="entry name" value="Adhesion_dom_fimbrial"/>
</dbReference>
<gene>
    <name evidence="3" type="ORF">BMI79_21525</name>
</gene>
<accession>A0A1S8CED3</accession>
<proteinExistence type="predicted"/>
<dbReference type="Gene3D" id="2.60.40.1090">
    <property type="entry name" value="Fimbrial-type adhesion domain"/>
    <property type="match status" value="1"/>
</dbReference>
<reference evidence="3 4" key="1">
    <citation type="submission" date="2016-11" db="EMBL/GenBank/DDBJ databases">
        <title>Rahnella oryzae sp. nov., isolated from rice root.</title>
        <authorList>
            <person name="Zhang X.-X."/>
            <person name="Zhang J."/>
        </authorList>
    </citation>
    <scope>NUCLEOTIDE SEQUENCE [LARGE SCALE GENOMIC DNA]</scope>
    <source>
        <strain evidence="3 4">J11-6</strain>
    </source>
</reference>
<dbReference type="EMBL" id="MOXD01000022">
    <property type="protein sequence ID" value="OMQ18946.1"/>
    <property type="molecule type" value="Genomic_DNA"/>
</dbReference>
<dbReference type="SUPFAM" id="SSF49401">
    <property type="entry name" value="Bacterial adhesins"/>
    <property type="match status" value="1"/>
</dbReference>
<feature type="chain" id="PRO_5012729701" description="Fimbrial-type adhesion domain-containing protein" evidence="1">
    <location>
        <begin position="25"/>
        <end position="159"/>
    </location>
</feature>
<dbReference type="Proteomes" id="UP000216021">
    <property type="component" value="Unassembled WGS sequence"/>
</dbReference>
<evidence type="ECO:0000313" key="4">
    <source>
        <dbReference type="Proteomes" id="UP000216021"/>
    </source>
</evidence>
<dbReference type="GO" id="GO:0043709">
    <property type="term" value="P:cell adhesion involved in single-species biofilm formation"/>
    <property type="evidence" value="ECO:0007669"/>
    <property type="project" value="TreeGrafter"/>
</dbReference>
<dbReference type="InterPro" id="IPR050263">
    <property type="entry name" value="Bact_Fimbrial_Adh_Pro"/>
</dbReference>
<feature type="domain" description="Fimbrial-type adhesion" evidence="2">
    <location>
        <begin position="28"/>
        <end position="159"/>
    </location>
</feature>
<name>A0A1S8CED3_9GAMM</name>
<protein>
    <recommendedName>
        <fullName evidence="2">Fimbrial-type adhesion domain-containing protein</fullName>
    </recommendedName>
</protein>
<dbReference type="RefSeq" id="WP_076944308.1">
    <property type="nucleotide sequence ID" value="NZ_MOXD01000022.1"/>
</dbReference>
<dbReference type="AlphaFoldDB" id="A0A1S8CED3"/>
<dbReference type="GO" id="GO:0009289">
    <property type="term" value="C:pilus"/>
    <property type="evidence" value="ECO:0007669"/>
    <property type="project" value="InterPro"/>
</dbReference>
<evidence type="ECO:0000256" key="1">
    <source>
        <dbReference type="SAM" id="SignalP"/>
    </source>
</evidence>
<feature type="signal peptide" evidence="1">
    <location>
        <begin position="1"/>
        <end position="24"/>
    </location>
</feature>
<keyword evidence="1" id="KW-0732">Signal</keyword>
<evidence type="ECO:0000313" key="3">
    <source>
        <dbReference type="EMBL" id="OMQ18946.1"/>
    </source>
</evidence>
<evidence type="ECO:0000259" key="2">
    <source>
        <dbReference type="Pfam" id="PF00419"/>
    </source>
</evidence>
<dbReference type="PANTHER" id="PTHR33420">
    <property type="entry name" value="FIMBRIAL SUBUNIT ELFA-RELATED"/>
    <property type="match status" value="1"/>
</dbReference>
<sequence length="159" mass="16541">MSVKTVSRVMGLGMAYILMNSAQAVQVNFQGTLVDALPCSINNDQLIEVDFGDGVIIRNVDGVHYSKPVPYQIVCSAPGTVRLSVNGTPTHYDGAAIQTDAPGLGIHLTQAGQPFTLNAPIAVNPNNPPTLMAVPVSDPAQPPSPGAFTAGATLLAEYQ</sequence>
<keyword evidence="4" id="KW-1185">Reference proteome</keyword>
<dbReference type="PANTHER" id="PTHR33420:SF33">
    <property type="entry name" value="MINOR FIMBRIAL SUBUNIT"/>
    <property type="match status" value="1"/>
</dbReference>
<organism evidence="3 4">
    <name type="scientific">Serratia oryzae</name>
    <dbReference type="NCBI Taxonomy" id="2034155"/>
    <lineage>
        <taxon>Bacteria</taxon>
        <taxon>Pseudomonadati</taxon>
        <taxon>Pseudomonadota</taxon>
        <taxon>Gammaproteobacteria</taxon>
        <taxon>Enterobacterales</taxon>
        <taxon>Yersiniaceae</taxon>
        <taxon>Serratia</taxon>
    </lineage>
</organism>
<dbReference type="InterPro" id="IPR008966">
    <property type="entry name" value="Adhesion_dom_sf"/>
</dbReference>
<dbReference type="STRING" id="2034155.BMI79_21525"/>
<dbReference type="Pfam" id="PF00419">
    <property type="entry name" value="Fimbrial"/>
    <property type="match status" value="1"/>
</dbReference>
<dbReference type="OrthoDB" id="7007417at2"/>
<dbReference type="InterPro" id="IPR036937">
    <property type="entry name" value="Adhesion_dom_fimbrial_sf"/>
</dbReference>